<dbReference type="AlphaFoldDB" id="A0A8S1L5R5"/>
<dbReference type="Proteomes" id="UP000688137">
    <property type="component" value="Unassembled WGS sequence"/>
</dbReference>
<comment type="subunit">
    <text evidence="5">Binds to RNA polymerase II (RNAPII).</text>
</comment>
<keyword evidence="4 5" id="KW-0342">GTP-binding</keyword>
<evidence type="ECO:0000313" key="6">
    <source>
        <dbReference type="EMBL" id="CAD8062101.1"/>
    </source>
</evidence>
<dbReference type="CDD" id="cd17872">
    <property type="entry name" value="GPN3"/>
    <property type="match status" value="1"/>
</dbReference>
<keyword evidence="7" id="KW-1185">Reference proteome</keyword>
<comment type="similarity">
    <text evidence="1 5">Belongs to the GPN-loop GTPase family.</text>
</comment>
<dbReference type="InterPro" id="IPR030228">
    <property type="entry name" value="Gpn3"/>
</dbReference>
<dbReference type="GO" id="GO:0005525">
    <property type="term" value="F:GTP binding"/>
    <property type="evidence" value="ECO:0007669"/>
    <property type="project" value="UniProtKB-KW"/>
</dbReference>
<accession>A0A8S1L5R5</accession>
<evidence type="ECO:0000256" key="3">
    <source>
        <dbReference type="ARBA" id="ARBA00022801"/>
    </source>
</evidence>
<organism evidence="6 7">
    <name type="scientific">Paramecium primaurelia</name>
    <dbReference type="NCBI Taxonomy" id="5886"/>
    <lineage>
        <taxon>Eukaryota</taxon>
        <taxon>Sar</taxon>
        <taxon>Alveolata</taxon>
        <taxon>Ciliophora</taxon>
        <taxon>Intramacronucleata</taxon>
        <taxon>Oligohymenophorea</taxon>
        <taxon>Peniculida</taxon>
        <taxon>Parameciidae</taxon>
        <taxon>Paramecium</taxon>
    </lineage>
</organism>
<dbReference type="FunFam" id="3.40.50.300:FF:000338">
    <property type="entry name" value="GPN-loop GTPase 2"/>
    <property type="match status" value="1"/>
</dbReference>
<dbReference type="InterPro" id="IPR004130">
    <property type="entry name" value="Gpn"/>
</dbReference>
<dbReference type="PANTHER" id="PTHR21231:SF7">
    <property type="entry name" value="GPN-LOOP GTPASE 3"/>
    <property type="match status" value="1"/>
</dbReference>
<evidence type="ECO:0000256" key="5">
    <source>
        <dbReference type="RuleBase" id="RU365059"/>
    </source>
</evidence>
<reference evidence="6" key="1">
    <citation type="submission" date="2021-01" db="EMBL/GenBank/DDBJ databases">
        <authorList>
            <consortium name="Genoscope - CEA"/>
            <person name="William W."/>
        </authorList>
    </citation>
    <scope>NUCLEOTIDE SEQUENCE</scope>
</reference>
<sequence length="268" mass="30558">MFYYGQLVIGPAGSGKTSYCKSLQEGSYKRNIQVVNLDPAADYIPYKCAIDIRELICLNDVMEEFEYGPNGGLVYCMEYLLQNWDWMQDQLNNIAQDDYVLFDCPGQIELYSHIDMMRKLTQLLGNSGFSICSVYLVDINFIEDDAKFLSGLLMALSASMTLELPAFTVLSKCDLIKDKKKLKRYTKLHKFNQDSEYVNLDEFSKTYKSFTSGISELVTSFGVGRLLCLDITDDESIDNILGEIDYAIQFGDNLEPDDKLYDQAEQQL</sequence>
<keyword evidence="2 5" id="KW-0547">Nucleotide-binding</keyword>
<evidence type="ECO:0000256" key="1">
    <source>
        <dbReference type="ARBA" id="ARBA00005290"/>
    </source>
</evidence>
<evidence type="ECO:0000256" key="2">
    <source>
        <dbReference type="ARBA" id="ARBA00022741"/>
    </source>
</evidence>
<comment type="function">
    <text evidence="5">Small GTPase required for proper nuclear import of RNA polymerase II and III (RNAPII and RNAPIII). May act at an RNAP assembly step prior to nuclear import.</text>
</comment>
<dbReference type="Pfam" id="PF03029">
    <property type="entry name" value="ATP_bind_1"/>
    <property type="match status" value="1"/>
</dbReference>
<protein>
    <recommendedName>
        <fullName evidence="5">GPN-loop GTPase 3</fullName>
    </recommendedName>
</protein>
<name>A0A8S1L5R5_PARPR</name>
<dbReference type="EMBL" id="CAJJDM010000031">
    <property type="protein sequence ID" value="CAD8062101.1"/>
    <property type="molecule type" value="Genomic_DNA"/>
</dbReference>
<keyword evidence="3 5" id="KW-0378">Hydrolase</keyword>
<dbReference type="OMA" id="LYTHMTV"/>
<proteinExistence type="inferred from homology"/>
<dbReference type="GO" id="GO:0003924">
    <property type="term" value="F:GTPase activity"/>
    <property type="evidence" value="ECO:0007669"/>
    <property type="project" value="TreeGrafter"/>
</dbReference>
<comment type="caution">
    <text evidence="6">The sequence shown here is derived from an EMBL/GenBank/DDBJ whole genome shotgun (WGS) entry which is preliminary data.</text>
</comment>
<evidence type="ECO:0000313" key="7">
    <source>
        <dbReference type="Proteomes" id="UP000688137"/>
    </source>
</evidence>
<gene>
    <name evidence="6" type="ORF">PPRIM_AZ9-3.1.T0320329</name>
</gene>
<dbReference type="PANTHER" id="PTHR21231">
    <property type="entry name" value="XPA-BINDING PROTEIN 1-RELATED"/>
    <property type="match status" value="1"/>
</dbReference>
<evidence type="ECO:0000256" key="4">
    <source>
        <dbReference type="ARBA" id="ARBA00023134"/>
    </source>
</evidence>